<dbReference type="EMBL" id="JAWDJX010000005">
    <property type="protein sequence ID" value="KAK3056780.1"/>
    <property type="molecule type" value="Genomic_DNA"/>
</dbReference>
<dbReference type="GO" id="GO:0005789">
    <property type="term" value="C:endoplasmic reticulum membrane"/>
    <property type="evidence" value="ECO:0007669"/>
    <property type="project" value="TreeGrafter"/>
</dbReference>
<dbReference type="PANTHER" id="PTHR31361:SF14">
    <property type="entry name" value="GH16 DOMAIN-CONTAINING PROTEIN"/>
    <property type="match status" value="1"/>
</dbReference>
<proteinExistence type="inferred from homology"/>
<dbReference type="SUPFAM" id="SSF49899">
    <property type="entry name" value="Concanavalin A-like lectins/glucanases"/>
    <property type="match status" value="1"/>
</dbReference>
<organism evidence="12 13">
    <name type="scientific">Extremus antarcticus</name>
    <dbReference type="NCBI Taxonomy" id="702011"/>
    <lineage>
        <taxon>Eukaryota</taxon>
        <taxon>Fungi</taxon>
        <taxon>Dikarya</taxon>
        <taxon>Ascomycota</taxon>
        <taxon>Pezizomycotina</taxon>
        <taxon>Dothideomycetes</taxon>
        <taxon>Dothideomycetidae</taxon>
        <taxon>Mycosphaerellales</taxon>
        <taxon>Extremaceae</taxon>
        <taxon>Extremus</taxon>
    </lineage>
</organism>
<evidence type="ECO:0000256" key="3">
    <source>
        <dbReference type="ARBA" id="ARBA00022692"/>
    </source>
</evidence>
<feature type="transmembrane region" description="Helical" evidence="10">
    <location>
        <begin position="368"/>
        <end position="391"/>
    </location>
</feature>
<evidence type="ECO:0000256" key="1">
    <source>
        <dbReference type="ARBA" id="ARBA00004606"/>
    </source>
</evidence>
<keyword evidence="5 10" id="KW-1133">Transmembrane helix</keyword>
<name>A0AAJ0GFX5_9PEZI</name>
<evidence type="ECO:0000256" key="9">
    <source>
        <dbReference type="SAM" id="MobiDB-lite"/>
    </source>
</evidence>
<dbReference type="Proteomes" id="UP001271007">
    <property type="component" value="Unassembled WGS sequence"/>
</dbReference>
<evidence type="ECO:0000256" key="6">
    <source>
        <dbReference type="ARBA" id="ARBA00023136"/>
    </source>
</evidence>
<dbReference type="CDD" id="cd02180">
    <property type="entry name" value="GH16_fungal_KRE6_glucanase"/>
    <property type="match status" value="1"/>
</dbReference>
<keyword evidence="7" id="KW-0325">Glycoprotein</keyword>
<dbReference type="GO" id="GO:0005886">
    <property type="term" value="C:plasma membrane"/>
    <property type="evidence" value="ECO:0007669"/>
    <property type="project" value="TreeGrafter"/>
</dbReference>
<dbReference type="InterPro" id="IPR000757">
    <property type="entry name" value="Beta-glucanase-like"/>
</dbReference>
<dbReference type="Gene3D" id="2.60.120.200">
    <property type="match status" value="1"/>
</dbReference>
<gene>
    <name evidence="12" type="primary">KRE6_1</name>
    <name evidence="12" type="ORF">LTR09_002573</name>
</gene>
<feature type="region of interest" description="Disordered" evidence="9">
    <location>
        <begin position="165"/>
        <end position="195"/>
    </location>
</feature>
<dbReference type="InterPro" id="IPR005629">
    <property type="entry name" value="Skn1/Kre6/Sbg1"/>
</dbReference>
<feature type="region of interest" description="Disordered" evidence="9">
    <location>
        <begin position="1"/>
        <end position="132"/>
    </location>
</feature>
<feature type="domain" description="GH16" evidence="11">
    <location>
        <begin position="416"/>
        <end position="789"/>
    </location>
</feature>
<protein>
    <submittedName>
        <fullName evidence="12">Beta-glucan synthesis-associated protein</fullName>
    </submittedName>
</protein>
<evidence type="ECO:0000256" key="7">
    <source>
        <dbReference type="ARBA" id="ARBA00023180"/>
    </source>
</evidence>
<accession>A0AAJ0GFX5</accession>
<dbReference type="InterPro" id="IPR013320">
    <property type="entry name" value="ConA-like_dom_sf"/>
</dbReference>
<dbReference type="PROSITE" id="PS51762">
    <property type="entry name" value="GH16_2"/>
    <property type="match status" value="1"/>
</dbReference>
<feature type="compositionally biased region" description="Polar residues" evidence="9">
    <location>
        <begin position="55"/>
        <end position="66"/>
    </location>
</feature>
<evidence type="ECO:0000313" key="12">
    <source>
        <dbReference type="EMBL" id="KAK3056780.1"/>
    </source>
</evidence>
<dbReference type="GO" id="GO:0031505">
    <property type="term" value="P:fungal-type cell wall organization"/>
    <property type="evidence" value="ECO:0007669"/>
    <property type="project" value="TreeGrafter"/>
</dbReference>
<dbReference type="AlphaFoldDB" id="A0AAJ0GFX5"/>
<evidence type="ECO:0000256" key="10">
    <source>
        <dbReference type="SAM" id="Phobius"/>
    </source>
</evidence>
<evidence type="ECO:0000313" key="13">
    <source>
        <dbReference type="Proteomes" id="UP001271007"/>
    </source>
</evidence>
<feature type="compositionally biased region" description="Basic and acidic residues" evidence="9">
    <location>
        <begin position="1"/>
        <end position="10"/>
    </location>
</feature>
<dbReference type="Pfam" id="PF03935">
    <property type="entry name" value="SKN1_KRE6_Sbg1"/>
    <property type="match status" value="1"/>
</dbReference>
<dbReference type="GO" id="GO:0006078">
    <property type="term" value="P:(1-&gt;6)-beta-D-glucan biosynthetic process"/>
    <property type="evidence" value="ECO:0007669"/>
    <property type="project" value="TreeGrafter"/>
</dbReference>
<evidence type="ECO:0000256" key="5">
    <source>
        <dbReference type="ARBA" id="ARBA00022989"/>
    </source>
</evidence>
<comment type="subcellular location">
    <subcellularLocation>
        <location evidence="1">Membrane</location>
        <topology evidence="1">Single-pass type II membrane protein</topology>
    </subcellularLocation>
</comment>
<feature type="compositionally biased region" description="Low complexity" evidence="9">
    <location>
        <begin position="167"/>
        <end position="195"/>
    </location>
</feature>
<feature type="region of interest" description="Disordered" evidence="9">
    <location>
        <begin position="247"/>
        <end position="281"/>
    </location>
</feature>
<evidence type="ECO:0000256" key="8">
    <source>
        <dbReference type="ARBA" id="ARBA00023316"/>
    </source>
</evidence>
<dbReference type="PANTHER" id="PTHR31361">
    <property type="entry name" value="BETA-GLUCAN SYNTHESIS-ASSOCIATED PROTEIN KRE6-RELATED"/>
    <property type="match status" value="1"/>
</dbReference>
<feature type="compositionally biased region" description="Basic and acidic residues" evidence="9">
    <location>
        <begin position="247"/>
        <end position="256"/>
    </location>
</feature>
<evidence type="ECO:0000256" key="2">
    <source>
        <dbReference type="ARBA" id="ARBA00010962"/>
    </source>
</evidence>
<keyword evidence="4" id="KW-0735">Signal-anchor</keyword>
<dbReference type="GO" id="GO:0015926">
    <property type="term" value="F:glucosidase activity"/>
    <property type="evidence" value="ECO:0007669"/>
    <property type="project" value="TreeGrafter"/>
</dbReference>
<keyword evidence="3 10" id="KW-0812">Transmembrane</keyword>
<keyword evidence="6 10" id="KW-0472">Membrane</keyword>
<evidence type="ECO:0000256" key="4">
    <source>
        <dbReference type="ARBA" id="ARBA00022968"/>
    </source>
</evidence>
<evidence type="ECO:0000259" key="11">
    <source>
        <dbReference type="PROSITE" id="PS51762"/>
    </source>
</evidence>
<comment type="similarity">
    <text evidence="2">Belongs to the SKN1/KRE6 family.</text>
</comment>
<comment type="caution">
    <text evidence="12">The sequence shown here is derived from an EMBL/GenBank/DDBJ whole genome shotgun (WGS) entry which is preliminary data.</text>
</comment>
<keyword evidence="8" id="KW-0961">Cell wall biogenesis/degradation</keyword>
<sequence>MAPSRPERSRTLSGQSEPPPEPSDERRAHQAGRSAVHLAAQQSAQSLREAARPSVRTQQNPWNSTPDLLVRKQRSQLSLSHDSPYSDPPYARQDAGSGTRRFSVHTPAISSPLNPTPPSSESDPRSRQSSNDAAEALLGRNGRPEYRNNRYLTVPLRSNLARRRSRPSLIIPSNEPHPFSQLSSPSSHSILSSPRSVRDLGSDYTRYFNPFVTPQSSQDELSRRSSVNYSTAGALSGAEPEELAKRLSDPFGDNKRLSNPFESFEERSRTATPATPQGPDTCPIHEMHPAIVTIAEPQRTRTPIPLRPADPEKLAFFQYMDDRLGAPEYSFPLITDDKEDDDDMHMPQWDDDIRLKPKLRDHFSRENIVSTFGLFFMMCGLLCIFVVLPILSWTGTALIDYPGVIDPGPPQPDPWYHVNDNLYPLLQNVRHGLIDPDTPEEAMTRPSIDGDELVLMFSDEFNKPNRTFYHGDDPYWFGFEGWYGATQDLEWYDADAINTGGGTLQLQMDQFVNHNLDFRSGMLNSWNHMCFKGGVFEVSLSLPGPAGIHGLWPGVWTMGNLGRPGYLSTTDGLWPYTYDECDSGITPNQSMTDGTSFLPGQRLASCTCAGEQHPSPGRGRGAPEIDIAEVSADWGGLGLGVATQSFQVAPFDTWYYPNYDFMENPNKHLSMVNTYTGGPFQEAVSTTSMLNNKWYDGKEYQKFAFEYVPGGTESSFIAWTIGDEEMMKFDARAIGPNGNIGQRLVSEEPMSMILNLGMSNSWTWVQMADLRFPTIMRIDYVRLYQREDQKMVTCDPPGYETTEYIRRHPKAYQNPNMTKWDDTGYAWPKNSLMHDCSA</sequence>
<keyword evidence="13" id="KW-1185">Reference proteome</keyword>
<reference evidence="12" key="1">
    <citation type="submission" date="2023-04" db="EMBL/GenBank/DDBJ databases">
        <title>Black Yeasts Isolated from many extreme environments.</title>
        <authorList>
            <person name="Coleine C."/>
            <person name="Stajich J.E."/>
            <person name="Selbmann L."/>
        </authorList>
    </citation>
    <scope>NUCLEOTIDE SEQUENCE</scope>
    <source>
        <strain evidence="12">CCFEE 5312</strain>
    </source>
</reference>